<dbReference type="EnsemblPlants" id="MELO3C019483.2.1">
    <property type="protein sequence ID" value="MELO3C019483.2.1"/>
    <property type="gene ID" value="MELO3C019483.2"/>
</dbReference>
<dbReference type="Gramene" id="MELO3C019483.2.1">
    <property type="protein sequence ID" value="MELO3C019483.2.1"/>
    <property type="gene ID" value="MELO3C019483.2"/>
</dbReference>
<accession>A0A9I9DJL0</accession>
<evidence type="ECO:0000256" key="1">
    <source>
        <dbReference type="SAM" id="MobiDB-lite"/>
    </source>
</evidence>
<feature type="region of interest" description="Disordered" evidence="1">
    <location>
        <begin position="89"/>
        <end position="183"/>
    </location>
</feature>
<sequence length="183" mass="20791">MELRSGGSPTIVLQNSKYIVNLTPKSSLFTRTVLPNLSWKSHPTSIGNKGETPTRLQNSKYIVIVLLRTMQLLNGLRKIRSIKINSNEGNAYYDNKLPRSASKKLPRQINVRRPDDKPSGQRTQYGRRRKMTSATTTKRRDHQTTFGKTFNGVTFDKTNRCSTKIGATTPRRNHDGNTTETRN</sequence>
<reference evidence="2" key="1">
    <citation type="submission" date="2023-03" db="UniProtKB">
        <authorList>
            <consortium name="EnsemblPlants"/>
        </authorList>
    </citation>
    <scope>IDENTIFICATION</scope>
</reference>
<protein>
    <submittedName>
        <fullName evidence="2">Uncharacterized protein</fullName>
    </submittedName>
</protein>
<feature type="compositionally biased region" description="Basic and acidic residues" evidence="1">
    <location>
        <begin position="172"/>
        <end position="183"/>
    </location>
</feature>
<name>A0A9I9DJL0_CUCME</name>
<dbReference type="AlphaFoldDB" id="A0A9I9DJL0"/>
<organism evidence="2">
    <name type="scientific">Cucumis melo</name>
    <name type="common">Muskmelon</name>
    <dbReference type="NCBI Taxonomy" id="3656"/>
    <lineage>
        <taxon>Eukaryota</taxon>
        <taxon>Viridiplantae</taxon>
        <taxon>Streptophyta</taxon>
        <taxon>Embryophyta</taxon>
        <taxon>Tracheophyta</taxon>
        <taxon>Spermatophyta</taxon>
        <taxon>Magnoliopsida</taxon>
        <taxon>eudicotyledons</taxon>
        <taxon>Gunneridae</taxon>
        <taxon>Pentapetalae</taxon>
        <taxon>rosids</taxon>
        <taxon>fabids</taxon>
        <taxon>Cucurbitales</taxon>
        <taxon>Cucurbitaceae</taxon>
        <taxon>Benincaseae</taxon>
        <taxon>Cucumis</taxon>
    </lineage>
</organism>
<evidence type="ECO:0000313" key="2">
    <source>
        <dbReference type="EnsemblPlants" id="MELO3C019483.2.1"/>
    </source>
</evidence>
<proteinExistence type="predicted"/>
<feature type="compositionally biased region" description="Basic residues" evidence="1">
    <location>
        <begin position="125"/>
        <end position="141"/>
    </location>
</feature>